<evidence type="ECO:0000313" key="2">
    <source>
        <dbReference type="EMBL" id="CAB4896339.1"/>
    </source>
</evidence>
<organism evidence="2">
    <name type="scientific">freshwater metagenome</name>
    <dbReference type="NCBI Taxonomy" id="449393"/>
    <lineage>
        <taxon>unclassified sequences</taxon>
        <taxon>metagenomes</taxon>
        <taxon>ecological metagenomes</taxon>
    </lineage>
</organism>
<proteinExistence type="predicted"/>
<gene>
    <name evidence="2" type="ORF">UFOPK3609_00037</name>
</gene>
<dbReference type="EMBL" id="CAFBMQ010000001">
    <property type="protein sequence ID" value="CAB4896339.1"/>
    <property type="molecule type" value="Genomic_DNA"/>
</dbReference>
<protein>
    <submittedName>
        <fullName evidence="2">Unannotated protein</fullName>
    </submittedName>
</protein>
<feature type="region of interest" description="Disordered" evidence="1">
    <location>
        <begin position="491"/>
        <end position="520"/>
    </location>
</feature>
<sequence>MSGWGRHLDELAAAVTDLLVDGAVPDSPLGDPHAAFAARDTVLVELRELVGAVADAPQFAEVRPLTLHDAVHRPAQALHQALSELPRAGTFGDVELAAVDDKTLPGYERAWQRAARASLSLEGYLDGLGRLPDHHAWDVLRDLTDLAAALPYLDHDLSEAVLPRLKSGEDFGVQYRMLTHAGHDALRLVSSEVRARVPAAEPAGRTATQPSRPAQRAVQASVQALAQPAPRPPRRDPDRRMTAVRGPDGAGELSAAMTRYTHAVSVRSAHLSVPDLRAVTRLLEMGCAHASRVLDRVAPAVAGAADAAAGLRAVAPLSEALRDVPAKSMTPPHLDLLREGTELQLRMAALAGQALRLPGGAAEHDLRRLAVPALEFAQHVPALAGALDLSVREAVAAKLMLIPGVADPRSSTASTWVTATMGPRRDGPPAVVTAAGELSVTARRIAPALRRAGEDLLRSAAVPPTPTQQATIAARRYAGAARVELRQALTDRTARQPAPLAPALPAHPRSAPPRAVGPHR</sequence>
<feature type="region of interest" description="Disordered" evidence="1">
    <location>
        <begin position="199"/>
        <end position="251"/>
    </location>
</feature>
<dbReference type="AlphaFoldDB" id="A0A6J7FXB0"/>
<reference evidence="2" key="1">
    <citation type="submission" date="2020-05" db="EMBL/GenBank/DDBJ databases">
        <authorList>
            <person name="Chiriac C."/>
            <person name="Salcher M."/>
            <person name="Ghai R."/>
            <person name="Kavagutti S V."/>
        </authorList>
    </citation>
    <scope>NUCLEOTIDE SEQUENCE</scope>
</reference>
<evidence type="ECO:0000256" key="1">
    <source>
        <dbReference type="SAM" id="MobiDB-lite"/>
    </source>
</evidence>
<feature type="compositionally biased region" description="Polar residues" evidence="1">
    <location>
        <begin position="206"/>
        <end position="224"/>
    </location>
</feature>
<feature type="compositionally biased region" description="Low complexity" evidence="1">
    <location>
        <begin position="495"/>
        <end position="514"/>
    </location>
</feature>
<name>A0A6J7FXB0_9ZZZZ</name>
<accession>A0A6J7FXB0</accession>